<dbReference type="SUPFAM" id="SSF88946">
    <property type="entry name" value="Sigma2 domain of RNA polymerase sigma factors"/>
    <property type="match status" value="1"/>
</dbReference>
<dbReference type="InterPro" id="IPR014284">
    <property type="entry name" value="RNA_pol_sigma-70_dom"/>
</dbReference>
<dbReference type="Pfam" id="PF04542">
    <property type="entry name" value="Sigma70_r2"/>
    <property type="match status" value="1"/>
</dbReference>
<dbReference type="PANTHER" id="PTHR43133:SF50">
    <property type="entry name" value="ECF RNA POLYMERASE SIGMA FACTOR SIGM"/>
    <property type="match status" value="1"/>
</dbReference>
<dbReference type="PANTHER" id="PTHR43133">
    <property type="entry name" value="RNA POLYMERASE ECF-TYPE SIGMA FACTO"/>
    <property type="match status" value="1"/>
</dbReference>
<evidence type="ECO:0000256" key="5">
    <source>
        <dbReference type="ARBA" id="ARBA00023163"/>
    </source>
</evidence>
<dbReference type="NCBIfam" id="TIGR02937">
    <property type="entry name" value="sigma70-ECF"/>
    <property type="match status" value="1"/>
</dbReference>
<keyword evidence="2" id="KW-0805">Transcription regulation</keyword>
<dbReference type="GO" id="GO:0006352">
    <property type="term" value="P:DNA-templated transcription initiation"/>
    <property type="evidence" value="ECO:0007669"/>
    <property type="project" value="InterPro"/>
</dbReference>
<dbReference type="GO" id="GO:0003677">
    <property type="term" value="F:DNA binding"/>
    <property type="evidence" value="ECO:0007669"/>
    <property type="project" value="UniProtKB-KW"/>
</dbReference>
<comment type="caution">
    <text evidence="8">The sequence shown here is derived from an EMBL/GenBank/DDBJ whole genome shotgun (WGS) entry which is preliminary data.</text>
</comment>
<proteinExistence type="inferred from homology"/>
<dbReference type="OrthoDB" id="3692620at2"/>
<accession>A0A543ABP4</accession>
<keyword evidence="9" id="KW-1185">Reference proteome</keyword>
<dbReference type="RefSeq" id="WP_141781830.1">
    <property type="nucleotide sequence ID" value="NZ_VFOV01000001.1"/>
</dbReference>
<comment type="similarity">
    <text evidence="1">Belongs to the sigma-70 factor family. ECF subfamily.</text>
</comment>
<gene>
    <name evidence="8" type="ORF">FB381_3942</name>
</gene>
<evidence type="ECO:0000256" key="3">
    <source>
        <dbReference type="ARBA" id="ARBA00023082"/>
    </source>
</evidence>
<evidence type="ECO:0000256" key="2">
    <source>
        <dbReference type="ARBA" id="ARBA00023015"/>
    </source>
</evidence>
<keyword evidence="5" id="KW-0804">Transcription</keyword>
<dbReference type="Gene3D" id="1.10.1740.10">
    <property type="match status" value="1"/>
</dbReference>
<dbReference type="InterPro" id="IPR007627">
    <property type="entry name" value="RNA_pol_sigma70_r2"/>
</dbReference>
<dbReference type="Proteomes" id="UP000320209">
    <property type="component" value="Unassembled WGS sequence"/>
</dbReference>
<keyword evidence="4" id="KW-0238">DNA-binding</keyword>
<evidence type="ECO:0000313" key="8">
    <source>
        <dbReference type="EMBL" id="TQL70018.1"/>
    </source>
</evidence>
<dbReference type="InterPro" id="IPR014325">
    <property type="entry name" value="RNA_pol_sigma-E_actinobac"/>
</dbReference>
<dbReference type="SUPFAM" id="SSF88659">
    <property type="entry name" value="Sigma3 and sigma4 domains of RNA polymerase sigma factors"/>
    <property type="match status" value="1"/>
</dbReference>
<evidence type="ECO:0000256" key="1">
    <source>
        <dbReference type="ARBA" id="ARBA00010641"/>
    </source>
</evidence>
<name>A0A543ABP4_9ACTN</name>
<dbReference type="Pfam" id="PF08281">
    <property type="entry name" value="Sigma70_r4_2"/>
    <property type="match status" value="1"/>
</dbReference>
<protein>
    <submittedName>
        <fullName evidence="8">RNA polymerase sigma-70 factor (Sigma-E family)</fullName>
    </submittedName>
</protein>
<dbReference type="EMBL" id="VFOV01000001">
    <property type="protein sequence ID" value="TQL70018.1"/>
    <property type="molecule type" value="Genomic_DNA"/>
</dbReference>
<dbReference type="Gene3D" id="1.10.10.10">
    <property type="entry name" value="Winged helix-like DNA-binding domain superfamily/Winged helix DNA-binding domain"/>
    <property type="match status" value="1"/>
</dbReference>
<dbReference type="GO" id="GO:0016987">
    <property type="term" value="F:sigma factor activity"/>
    <property type="evidence" value="ECO:0007669"/>
    <property type="project" value="UniProtKB-KW"/>
</dbReference>
<dbReference type="InterPro" id="IPR013324">
    <property type="entry name" value="RNA_pol_sigma_r3/r4-like"/>
</dbReference>
<feature type="domain" description="RNA polymerase sigma factor 70 region 4 type 2" evidence="7">
    <location>
        <begin position="126"/>
        <end position="176"/>
    </location>
</feature>
<evidence type="ECO:0000313" key="9">
    <source>
        <dbReference type="Proteomes" id="UP000320209"/>
    </source>
</evidence>
<evidence type="ECO:0000259" key="6">
    <source>
        <dbReference type="Pfam" id="PF04542"/>
    </source>
</evidence>
<dbReference type="InterPro" id="IPR036388">
    <property type="entry name" value="WH-like_DNA-bd_sf"/>
</dbReference>
<dbReference type="InterPro" id="IPR013249">
    <property type="entry name" value="RNA_pol_sigma70_r4_t2"/>
</dbReference>
<evidence type="ECO:0000259" key="7">
    <source>
        <dbReference type="Pfam" id="PF08281"/>
    </source>
</evidence>
<dbReference type="AlphaFoldDB" id="A0A543ABP4"/>
<reference evidence="8 9" key="1">
    <citation type="submission" date="2019-06" db="EMBL/GenBank/DDBJ databases">
        <title>Sequencing the genomes of 1000 actinobacteria strains.</title>
        <authorList>
            <person name="Klenk H.-P."/>
        </authorList>
    </citation>
    <scope>NUCLEOTIDE SEQUENCE [LARGE SCALE GENOMIC DNA]</scope>
    <source>
        <strain evidence="8 9">DSM 25218</strain>
    </source>
</reference>
<dbReference type="CDD" id="cd06171">
    <property type="entry name" value="Sigma70_r4"/>
    <property type="match status" value="1"/>
</dbReference>
<dbReference type="InterPro" id="IPR039425">
    <property type="entry name" value="RNA_pol_sigma-70-like"/>
</dbReference>
<evidence type="ECO:0000256" key="4">
    <source>
        <dbReference type="ARBA" id="ARBA00023125"/>
    </source>
</evidence>
<dbReference type="InterPro" id="IPR013325">
    <property type="entry name" value="RNA_pol_sigma_r2"/>
</dbReference>
<keyword evidence="3" id="KW-0731">Sigma factor</keyword>
<feature type="domain" description="RNA polymerase sigma-70 region 2" evidence="6">
    <location>
        <begin position="35"/>
        <end position="100"/>
    </location>
</feature>
<organism evidence="8 9">
    <name type="scientific">Nocardioides albertanoniae</name>
    <dbReference type="NCBI Taxonomy" id="1175486"/>
    <lineage>
        <taxon>Bacteria</taxon>
        <taxon>Bacillati</taxon>
        <taxon>Actinomycetota</taxon>
        <taxon>Actinomycetes</taxon>
        <taxon>Propionibacteriales</taxon>
        <taxon>Nocardioidaceae</taxon>
        <taxon>Nocardioides</taxon>
    </lineage>
</organism>
<dbReference type="NCBIfam" id="TIGR02983">
    <property type="entry name" value="SigE-fam_strep"/>
    <property type="match status" value="1"/>
</dbReference>
<sequence>MPEEVSVDAEDQPTEPVGDAAEDAATSIDFSAWVASRGPALQRFAYLVTGNNSDAPDLVQDALIRAMPRWDSLAVSGTAEAYVKRSIVNGSISGWRKRRRLVLVDDVEPMATQHEPGPETHDADEAWALVQTLPANQRAAVVLRFYEDLSFAQIATVLDCAEATARSHVHRALAKLRDRLNEQGSVDGEGTRGLKNE</sequence>